<accession>A0A8S1LDH9</accession>
<dbReference type="InterPro" id="IPR002110">
    <property type="entry name" value="Ankyrin_rpt"/>
</dbReference>
<evidence type="ECO:0000256" key="4">
    <source>
        <dbReference type="PROSITE-ProRule" id="PRU00221"/>
    </source>
</evidence>
<sequence length="1307" mass="150698">MIIDFLGGTHSFDVKNDLVAFEQGNSLLLLDTTNNSKVQMHGHVNQIIAICFCGQNLIASVSMGFKNHLQISEFDTFNRTFDEYLPDTDKKTVQIYMENINNQLILIEVNTGHRILVYDILQYKLLFITDLDNLNPCYGFAYLPTKPKTKICLMCNGQVTIWNLGQNNVQITNRITLRNIKHMDTNKSLNLIILILVTGDLYILNSDGDLISQLKAPDQEFTASTSFEQYLYLSTRSGKIFIYEISTLKFVTEIHANDTCYCVQLKHSNQLLVFALNDSTLITMDINKRIILDQQNGHGGRINSVSWDLIQSNQFYSCSNDGSFGVSNSRGDKFSINKYYIGQFQTKIKCCVIDNYRDDIYLGDNKGQLFVFSLINVQFRRQIALTQNLGIKEMQFSPAYQYLGVAFKNGFTIILDCENQLKPVLKLEDKLENISFVGIKLFQLEFDLVKVNTQAYSTSYIPRNDKSFNSLTIYNHNSVRRHQIDKANSQLSALALNIYTIEGTIFGYDLHPSKDYILILSNYGFVYIYRVQSSEKRAKITVPPFSRNLRIDKSGLYFAIAHLPLINQSDKQIIEIPSIEFLTKNAKINKKMLPTNIRIYECGTGQLAEKINRIFSITSLDFSNDGQYLLVGGKKGKISLWGLSEDLVQSSEEVIKEMKLNPFFWRDFQIYIDEEEIQEQDILDLELLAKKLPNKPIVQSQKYQQIVNPHTIIQTPGSASSRYELVSQIKIRVKGCLETQNNQKYNIIYIVISTLTISYPNISKTSTLLQKSQISPSNNTDFISQNCSPINSPKMLTNFSDPDPSFSFNKYVRQSYRNKLETIQMPPNKPPLKRVNKITNLRNLNNNSIAQLNPLKGDESKEKLLQQTHFLCAIMQQSHSATGKIVANFLNGQLEKNSYESIIQMEKSAQVLQQSAKEMSKAFFISDDEGEFENLQNKFIDQIRFSKYRKPNQENNIIFKRNYGQKHEMMIDQVASQRQKTDENQDFDVFIPKSQMDQFFQIIQDKIDGRMKEQTEQLIKEEQKLINGMIANVIKFREDIREVKYTMNHVRKNKKALQPSQLSAYRTLKTLRTLKSQSSVRIQSPKTQRLDEEAKADLRLRVMKALRNFMDKLKRFNITLNDVVNNQVFPSQAYERPNSVEFFRQVKADNLREIESMLRDCRYHVYDRDNQQKTPLHHAVSNNSIEAIKLLVENGADLDARDMMGRTPLHLASKNNNCDTVRVLLVYQANPSIKTVAGKTAQDLTEMPVIKALVKNAKKLHFMMNLQPSKKKKDFWVEKAIVYFQEDDPEKILKLQLYKNQAKLFLS</sequence>
<evidence type="ECO:0000256" key="1">
    <source>
        <dbReference type="ARBA" id="ARBA00022737"/>
    </source>
</evidence>
<feature type="repeat" description="ANK" evidence="3">
    <location>
        <begin position="1171"/>
        <end position="1203"/>
    </location>
</feature>
<name>A0A8S1LDH9_9CILI</name>
<proteinExistence type="predicted"/>
<organism evidence="5 6">
    <name type="scientific">Paramecium sonneborni</name>
    <dbReference type="NCBI Taxonomy" id="65129"/>
    <lineage>
        <taxon>Eukaryota</taxon>
        <taxon>Sar</taxon>
        <taxon>Alveolata</taxon>
        <taxon>Ciliophora</taxon>
        <taxon>Intramacronucleata</taxon>
        <taxon>Oligohymenophorea</taxon>
        <taxon>Peniculida</taxon>
        <taxon>Parameciidae</taxon>
        <taxon>Paramecium</taxon>
    </lineage>
</organism>
<keyword evidence="6" id="KW-1185">Reference proteome</keyword>
<evidence type="ECO:0000313" key="5">
    <source>
        <dbReference type="EMBL" id="CAD8062786.1"/>
    </source>
</evidence>
<dbReference type="Pfam" id="PF12796">
    <property type="entry name" value="Ank_2"/>
    <property type="match status" value="1"/>
</dbReference>
<dbReference type="GO" id="GO:0003723">
    <property type="term" value="F:RNA binding"/>
    <property type="evidence" value="ECO:0007669"/>
    <property type="project" value="TreeGrafter"/>
</dbReference>
<dbReference type="PROSITE" id="PS50082">
    <property type="entry name" value="WD_REPEATS_2"/>
    <property type="match status" value="1"/>
</dbReference>
<keyword evidence="1" id="KW-0677">Repeat</keyword>
<keyword evidence="2 3" id="KW-0040">ANK repeat</keyword>
<dbReference type="GO" id="GO:0004540">
    <property type="term" value="F:RNA nuclease activity"/>
    <property type="evidence" value="ECO:0007669"/>
    <property type="project" value="TreeGrafter"/>
</dbReference>
<comment type="caution">
    <text evidence="5">The sequence shown here is derived from an EMBL/GenBank/DDBJ whole genome shotgun (WGS) entry which is preliminary data.</text>
</comment>
<dbReference type="PANTHER" id="PTHR24141:SF1">
    <property type="entry name" value="2-5A-DEPENDENT RIBONUCLEASE"/>
    <property type="match status" value="1"/>
</dbReference>
<reference evidence="5" key="1">
    <citation type="submission" date="2021-01" db="EMBL/GenBank/DDBJ databases">
        <authorList>
            <consortium name="Genoscope - CEA"/>
            <person name="William W."/>
        </authorList>
    </citation>
    <scope>NUCLEOTIDE SEQUENCE</scope>
</reference>
<dbReference type="GO" id="GO:0006396">
    <property type="term" value="P:RNA processing"/>
    <property type="evidence" value="ECO:0007669"/>
    <property type="project" value="TreeGrafter"/>
</dbReference>
<dbReference type="Proteomes" id="UP000692954">
    <property type="component" value="Unassembled WGS sequence"/>
</dbReference>
<dbReference type="OrthoDB" id="287385at2759"/>
<evidence type="ECO:0000256" key="2">
    <source>
        <dbReference type="ARBA" id="ARBA00023043"/>
    </source>
</evidence>
<gene>
    <name evidence="5" type="ORF">PSON_ATCC_30995.1.T0170067</name>
</gene>
<dbReference type="PROSITE" id="PS50297">
    <property type="entry name" value="ANK_REP_REGION"/>
    <property type="match status" value="2"/>
</dbReference>
<protein>
    <submittedName>
        <fullName evidence="5">Uncharacterized protein</fullName>
    </submittedName>
</protein>
<dbReference type="SMART" id="SM00248">
    <property type="entry name" value="ANK"/>
    <property type="match status" value="2"/>
</dbReference>
<dbReference type="SMART" id="SM00320">
    <property type="entry name" value="WD40"/>
    <property type="match status" value="4"/>
</dbReference>
<dbReference type="EMBL" id="CAJJDN010000017">
    <property type="protein sequence ID" value="CAD8062786.1"/>
    <property type="molecule type" value="Genomic_DNA"/>
</dbReference>
<dbReference type="InterPro" id="IPR001680">
    <property type="entry name" value="WD40_rpt"/>
</dbReference>
<dbReference type="FunFam" id="2.130.10.10:FF:002924">
    <property type="entry name" value="Uncharacterized protein"/>
    <property type="match status" value="1"/>
</dbReference>
<feature type="repeat" description="ANK" evidence="3">
    <location>
        <begin position="1204"/>
        <end position="1236"/>
    </location>
</feature>
<dbReference type="PANTHER" id="PTHR24141">
    <property type="entry name" value="2-5A-DEPENDENT RIBONUCLEASE"/>
    <property type="match status" value="1"/>
</dbReference>
<evidence type="ECO:0000256" key="3">
    <source>
        <dbReference type="PROSITE-ProRule" id="PRU00023"/>
    </source>
</evidence>
<keyword evidence="4" id="KW-0853">WD repeat</keyword>
<feature type="repeat" description="WD" evidence="4">
    <location>
        <begin position="617"/>
        <end position="651"/>
    </location>
</feature>
<dbReference type="PROSITE" id="PS50088">
    <property type="entry name" value="ANK_REPEAT"/>
    <property type="match status" value="2"/>
</dbReference>
<evidence type="ECO:0000313" key="6">
    <source>
        <dbReference type="Proteomes" id="UP000692954"/>
    </source>
</evidence>